<reference evidence="3 4" key="1">
    <citation type="submission" date="2013-11" db="EMBL/GenBank/DDBJ databases">
        <title>Complete genome sequence of Rhizobium gallicum bv. gallicum R602.</title>
        <authorList>
            <person name="Bustos P."/>
            <person name="Santamaria R.I."/>
            <person name="Lozano L."/>
            <person name="Acosta J.L."/>
            <person name="Ormeno-Orrillo E."/>
            <person name="Rogel M.A."/>
            <person name="Romero D."/>
            <person name="Cevallos M.A."/>
            <person name="Martinez-Romero E."/>
            <person name="Gonzalez V."/>
        </authorList>
    </citation>
    <scope>NUCLEOTIDE SEQUENCE [LARGE SCALE GENOMIC DNA]</scope>
    <source>
        <strain evidence="3 4">R602</strain>
        <plasmid evidence="3 4">pRgalR602c</plasmid>
    </source>
</reference>
<gene>
    <name evidence="3" type="ORF">RGR602_PC00877</name>
</gene>
<feature type="compositionally biased region" description="Polar residues" evidence="1">
    <location>
        <begin position="22"/>
        <end position="32"/>
    </location>
</feature>
<dbReference type="EMBL" id="CP006880">
    <property type="protein sequence ID" value="AJD44911.1"/>
    <property type="molecule type" value="Genomic_DNA"/>
</dbReference>
<geneLocation type="plasmid" evidence="3 4">
    <name>pRgalR602c</name>
</geneLocation>
<dbReference type="AlphaFoldDB" id="A0A0B4XCR6"/>
<feature type="region of interest" description="Disordered" evidence="1">
    <location>
        <begin position="1"/>
        <end position="67"/>
    </location>
</feature>
<evidence type="ECO:0000256" key="1">
    <source>
        <dbReference type="SAM" id="MobiDB-lite"/>
    </source>
</evidence>
<keyword evidence="4" id="KW-1185">Reference proteome</keyword>
<evidence type="ECO:0000313" key="3">
    <source>
        <dbReference type="EMBL" id="AJD44911.1"/>
    </source>
</evidence>
<feature type="compositionally biased region" description="Basic and acidic residues" evidence="1">
    <location>
        <begin position="1"/>
        <end position="12"/>
    </location>
</feature>
<feature type="region of interest" description="Disordered" evidence="1">
    <location>
        <begin position="97"/>
        <end position="145"/>
    </location>
</feature>
<name>A0A0B4XCR6_9HYPH</name>
<dbReference type="KEGG" id="rga:RGR602_PC00877"/>
<keyword evidence="3" id="KW-0614">Plasmid</keyword>
<feature type="transmembrane region" description="Helical" evidence="2">
    <location>
        <begin position="76"/>
        <end position="96"/>
    </location>
</feature>
<protein>
    <recommendedName>
        <fullName evidence="5">Transmembrane protein</fullName>
    </recommendedName>
</protein>
<evidence type="ECO:0008006" key="5">
    <source>
        <dbReference type="Google" id="ProtNLM"/>
    </source>
</evidence>
<feature type="compositionally biased region" description="Pro residues" evidence="1">
    <location>
        <begin position="135"/>
        <end position="145"/>
    </location>
</feature>
<dbReference type="Proteomes" id="UP000031368">
    <property type="component" value="Plasmid pRgalR602c"/>
</dbReference>
<sequence>MRPKSDRSGTEVRHRRSGRIASGTNKPSSASSFIKKRSMKMTYDPSNPNDPNRTTTPKPDLDLRTTPVEHTRSSAWVGWAAAIAAIAVIAVAYTLWSGAPDTDPQPTASTTNSEPTPGPAKPMAPADNSSATPAPATPPTSPAQQ</sequence>
<keyword evidence="2" id="KW-0472">Membrane</keyword>
<evidence type="ECO:0000256" key="2">
    <source>
        <dbReference type="SAM" id="Phobius"/>
    </source>
</evidence>
<feature type="compositionally biased region" description="Polar residues" evidence="1">
    <location>
        <begin position="104"/>
        <end position="115"/>
    </location>
</feature>
<keyword evidence="2" id="KW-1133">Transmembrane helix</keyword>
<feature type="compositionally biased region" description="Polar residues" evidence="1">
    <location>
        <begin position="44"/>
        <end position="57"/>
    </location>
</feature>
<accession>A0A0B4XCR6</accession>
<proteinExistence type="predicted"/>
<organism evidence="3 4">
    <name type="scientific">Rhizobium gallicum bv. gallicum R602sp</name>
    <dbReference type="NCBI Taxonomy" id="1041138"/>
    <lineage>
        <taxon>Bacteria</taxon>
        <taxon>Pseudomonadati</taxon>
        <taxon>Pseudomonadota</taxon>
        <taxon>Alphaproteobacteria</taxon>
        <taxon>Hyphomicrobiales</taxon>
        <taxon>Rhizobiaceae</taxon>
        <taxon>Rhizobium/Agrobacterium group</taxon>
        <taxon>Rhizobium</taxon>
    </lineage>
</organism>
<feature type="compositionally biased region" description="Low complexity" evidence="1">
    <location>
        <begin position="124"/>
        <end position="134"/>
    </location>
</feature>
<keyword evidence="2" id="KW-0812">Transmembrane</keyword>
<evidence type="ECO:0000313" key="4">
    <source>
        <dbReference type="Proteomes" id="UP000031368"/>
    </source>
</evidence>
<dbReference type="HOGENOM" id="CLU_149345_0_0_5"/>